<evidence type="ECO:0000256" key="1">
    <source>
        <dbReference type="ARBA" id="ARBA00022679"/>
    </source>
</evidence>
<feature type="compositionally biased region" description="Basic and acidic residues" evidence="5">
    <location>
        <begin position="435"/>
        <end position="452"/>
    </location>
</feature>
<proteinExistence type="predicted"/>
<dbReference type="RefSeq" id="WP_394838329.1">
    <property type="nucleotide sequence ID" value="NZ_CP089929.1"/>
</dbReference>
<keyword evidence="9" id="KW-1185">Reference proteome</keyword>
<keyword evidence="1" id="KW-0808">Transferase</keyword>
<feature type="transmembrane region" description="Helical" evidence="6">
    <location>
        <begin position="492"/>
        <end position="514"/>
    </location>
</feature>
<dbReference type="PANTHER" id="PTHR43289">
    <property type="entry name" value="MITOGEN-ACTIVATED PROTEIN KINASE KINASE KINASE 20-RELATED"/>
    <property type="match status" value="1"/>
</dbReference>
<gene>
    <name evidence="8" type="ORF">LVJ94_15615</name>
</gene>
<dbReference type="Gene3D" id="1.10.510.10">
    <property type="entry name" value="Transferase(Phosphotransferase) domain 1"/>
    <property type="match status" value="1"/>
</dbReference>
<evidence type="ECO:0000256" key="6">
    <source>
        <dbReference type="SAM" id="Phobius"/>
    </source>
</evidence>
<dbReference type="Pfam" id="PF00069">
    <property type="entry name" value="Pkinase"/>
    <property type="match status" value="1"/>
</dbReference>
<evidence type="ECO:0000256" key="5">
    <source>
        <dbReference type="SAM" id="MobiDB-lite"/>
    </source>
</evidence>
<evidence type="ECO:0000259" key="7">
    <source>
        <dbReference type="PROSITE" id="PS50011"/>
    </source>
</evidence>
<sequence length="516" mass="56440">MHLGRYEVRAKIAEGGMATIYLGKLVGEAGFERPVALKVIKDEFCLNREFVNMFLDEAKIVSRLSHSNIVQLIELGKEGHRLFIAMELLMGQSLWSVWDACRERNIRLRYDVVSWIGARVAEGLHHAHELRDAKGEFVNLVHRDVNASNIFITYDGQVKVVDFGLAKAAGRISRTAAGIVKGKLAYMSPEQTVGRQLDRRTDVFALGATLWELTVDRRLFKGKDDVSTLTAVNEARVPDPTKLVAEYPPELWKVLRSALERDKEKRFPTALEMGKALDECSYLEGRRVTAETIAEVMEALFENERRRMAAWVAASVPGESASHSHAHGARASHAATRSAHDDKPRSSQRLPVNGVPPTAEANTAANATASAVGARKDVPSSSNPKEVPATARVNSRTETSLPRTIAPRRITTSTPPPGAFAPPALRKSMSSTPDTGHERSERHDRHHPHEEESSSTMMSSQVGPSTVQRAMGGDASCATFSLKFSYFDLDELAAVLVGLGAVALAIATAAAILWDP</sequence>
<protein>
    <submittedName>
        <fullName evidence="8">Serine/threonine protein kinase</fullName>
    </submittedName>
</protein>
<keyword evidence="6" id="KW-0472">Membrane</keyword>
<dbReference type="Proteomes" id="UP001374803">
    <property type="component" value="Chromosome"/>
</dbReference>
<keyword evidence="2" id="KW-0547">Nucleotide-binding</keyword>
<feature type="compositionally biased region" description="Low complexity" evidence="5">
    <location>
        <begin position="358"/>
        <end position="371"/>
    </location>
</feature>
<feature type="region of interest" description="Disordered" evidence="5">
    <location>
        <begin position="319"/>
        <end position="471"/>
    </location>
</feature>
<evidence type="ECO:0000313" key="9">
    <source>
        <dbReference type="Proteomes" id="UP001374803"/>
    </source>
</evidence>
<feature type="compositionally biased region" description="Polar residues" evidence="5">
    <location>
        <begin position="456"/>
        <end position="468"/>
    </location>
</feature>
<dbReference type="PROSITE" id="PS50011">
    <property type="entry name" value="PROTEIN_KINASE_DOM"/>
    <property type="match status" value="1"/>
</dbReference>
<dbReference type="InterPro" id="IPR000719">
    <property type="entry name" value="Prot_kinase_dom"/>
</dbReference>
<dbReference type="SUPFAM" id="SSF56112">
    <property type="entry name" value="Protein kinase-like (PK-like)"/>
    <property type="match status" value="1"/>
</dbReference>
<dbReference type="PANTHER" id="PTHR43289:SF6">
    <property type="entry name" value="SERINE_THREONINE-PROTEIN KINASE NEKL-3"/>
    <property type="match status" value="1"/>
</dbReference>
<dbReference type="Gene3D" id="3.30.200.20">
    <property type="entry name" value="Phosphorylase Kinase, domain 1"/>
    <property type="match status" value="1"/>
</dbReference>
<feature type="compositionally biased region" description="Polar residues" evidence="5">
    <location>
        <begin position="392"/>
        <end position="402"/>
    </location>
</feature>
<keyword evidence="8" id="KW-0723">Serine/threonine-protein kinase</keyword>
<organism evidence="8 9">
    <name type="scientific">Pendulispora rubella</name>
    <dbReference type="NCBI Taxonomy" id="2741070"/>
    <lineage>
        <taxon>Bacteria</taxon>
        <taxon>Pseudomonadati</taxon>
        <taxon>Myxococcota</taxon>
        <taxon>Myxococcia</taxon>
        <taxon>Myxococcales</taxon>
        <taxon>Sorangiineae</taxon>
        <taxon>Pendulisporaceae</taxon>
        <taxon>Pendulispora</taxon>
    </lineage>
</organism>
<evidence type="ECO:0000256" key="2">
    <source>
        <dbReference type="ARBA" id="ARBA00022741"/>
    </source>
</evidence>
<accession>A0ABZ2LD06</accession>
<keyword evidence="4" id="KW-0067">ATP-binding</keyword>
<name>A0ABZ2LD06_9BACT</name>
<evidence type="ECO:0000256" key="3">
    <source>
        <dbReference type="ARBA" id="ARBA00022777"/>
    </source>
</evidence>
<evidence type="ECO:0000256" key="4">
    <source>
        <dbReference type="ARBA" id="ARBA00022840"/>
    </source>
</evidence>
<keyword evidence="6" id="KW-1133">Transmembrane helix</keyword>
<keyword evidence="3 8" id="KW-0418">Kinase</keyword>
<feature type="domain" description="Protein kinase" evidence="7">
    <location>
        <begin position="6"/>
        <end position="283"/>
    </location>
</feature>
<dbReference type="GO" id="GO:0004674">
    <property type="term" value="F:protein serine/threonine kinase activity"/>
    <property type="evidence" value="ECO:0007669"/>
    <property type="project" value="UniProtKB-KW"/>
</dbReference>
<dbReference type="CDD" id="cd14014">
    <property type="entry name" value="STKc_PknB_like"/>
    <property type="match status" value="1"/>
</dbReference>
<dbReference type="InterPro" id="IPR011009">
    <property type="entry name" value="Kinase-like_dom_sf"/>
</dbReference>
<keyword evidence="6" id="KW-0812">Transmembrane</keyword>
<reference evidence="8" key="1">
    <citation type="submission" date="2021-12" db="EMBL/GenBank/DDBJ databases">
        <title>Discovery of the Pendulisporaceae a myxobacterial family with distinct sporulation behavior and unique specialized metabolism.</title>
        <authorList>
            <person name="Garcia R."/>
            <person name="Popoff A."/>
            <person name="Bader C.D."/>
            <person name="Loehr J."/>
            <person name="Walesch S."/>
            <person name="Walt C."/>
            <person name="Boldt J."/>
            <person name="Bunk B."/>
            <person name="Haeckl F.J.F.P.J."/>
            <person name="Gunesch A.P."/>
            <person name="Birkelbach J."/>
            <person name="Nuebel U."/>
            <person name="Pietschmann T."/>
            <person name="Bach T."/>
            <person name="Mueller R."/>
        </authorList>
    </citation>
    <scope>NUCLEOTIDE SEQUENCE</scope>
    <source>
        <strain evidence="8">MSr11367</strain>
    </source>
</reference>
<dbReference type="EMBL" id="CP089983">
    <property type="protein sequence ID" value="WXB08660.1"/>
    <property type="molecule type" value="Genomic_DNA"/>
</dbReference>
<evidence type="ECO:0000313" key="8">
    <source>
        <dbReference type="EMBL" id="WXB08660.1"/>
    </source>
</evidence>